<evidence type="ECO:0000256" key="1">
    <source>
        <dbReference type="SAM" id="MobiDB-lite"/>
    </source>
</evidence>
<comment type="caution">
    <text evidence="2">The sequence shown here is derived from an EMBL/GenBank/DDBJ whole genome shotgun (WGS) entry which is preliminary data.</text>
</comment>
<reference evidence="2 3" key="1">
    <citation type="submission" date="2024-06" db="EMBL/GenBank/DDBJ databases">
        <title>Genomic Encyclopedia of Type Strains, Phase IV (KMG-IV): sequencing the most valuable type-strain genomes for metagenomic binning, comparative biology and taxonomic classification.</title>
        <authorList>
            <person name="Goeker M."/>
        </authorList>
    </citation>
    <scope>NUCLEOTIDE SEQUENCE [LARGE SCALE GENOMIC DNA]</scope>
    <source>
        <strain evidence="2 3">DSM 29288</strain>
    </source>
</reference>
<proteinExistence type="predicted"/>
<dbReference type="EMBL" id="JBEPMY010000023">
    <property type="protein sequence ID" value="MET3758045.1"/>
    <property type="molecule type" value="Genomic_DNA"/>
</dbReference>
<feature type="region of interest" description="Disordered" evidence="1">
    <location>
        <begin position="1"/>
        <end position="25"/>
    </location>
</feature>
<organism evidence="2 3">
    <name type="scientific">Rhizobium binae</name>
    <dbReference type="NCBI Taxonomy" id="1138190"/>
    <lineage>
        <taxon>Bacteria</taxon>
        <taxon>Pseudomonadati</taxon>
        <taxon>Pseudomonadota</taxon>
        <taxon>Alphaproteobacteria</taxon>
        <taxon>Hyphomicrobiales</taxon>
        <taxon>Rhizobiaceae</taxon>
        <taxon>Rhizobium/Agrobacterium group</taxon>
        <taxon>Rhizobium</taxon>
    </lineage>
</organism>
<keyword evidence="3" id="KW-1185">Reference proteome</keyword>
<dbReference type="Proteomes" id="UP001549077">
    <property type="component" value="Unassembled WGS sequence"/>
</dbReference>
<accession>A0ABV2MNL7</accession>
<sequence>MRKRFDGHTLNATGSLEDETDSKRSAGCGLFGIAWIFRFRSEEATRRWLEAVASGVMGEVCNHGDNH</sequence>
<protein>
    <submittedName>
        <fullName evidence="2">Uncharacterized protein</fullName>
    </submittedName>
</protein>
<evidence type="ECO:0000313" key="2">
    <source>
        <dbReference type="EMBL" id="MET3758045.1"/>
    </source>
</evidence>
<gene>
    <name evidence="2" type="ORF">ABID08_005426</name>
</gene>
<dbReference type="GeneID" id="91147463"/>
<evidence type="ECO:0000313" key="3">
    <source>
        <dbReference type="Proteomes" id="UP001549077"/>
    </source>
</evidence>
<name>A0ABV2MNL7_9HYPH</name>
<dbReference type="RefSeq" id="WP_168301852.1">
    <property type="nucleotide sequence ID" value="NZ_CP071604.1"/>
</dbReference>